<dbReference type="HAMAP" id="MF_01131">
    <property type="entry name" value="Rex"/>
    <property type="match status" value="1"/>
</dbReference>
<dbReference type="InterPro" id="IPR009718">
    <property type="entry name" value="Rex_DNA-bd_C_dom"/>
</dbReference>
<keyword evidence="4 7" id="KW-0520">NAD</keyword>
<dbReference type="SUPFAM" id="SSF51735">
    <property type="entry name" value="NAD(P)-binding Rossmann-fold domains"/>
    <property type="match status" value="1"/>
</dbReference>
<dbReference type="SMART" id="SM00881">
    <property type="entry name" value="CoA_binding"/>
    <property type="match status" value="1"/>
</dbReference>
<dbReference type="PANTHER" id="PTHR35786">
    <property type="entry name" value="REDOX-SENSING TRANSCRIPTIONAL REPRESSOR REX"/>
    <property type="match status" value="1"/>
</dbReference>
<organism evidence="9 10">
    <name type="scientific">Papillibacter cinnamivorans DSM 12816</name>
    <dbReference type="NCBI Taxonomy" id="1122930"/>
    <lineage>
        <taxon>Bacteria</taxon>
        <taxon>Bacillati</taxon>
        <taxon>Bacillota</taxon>
        <taxon>Clostridia</taxon>
        <taxon>Eubacteriales</taxon>
        <taxon>Oscillospiraceae</taxon>
        <taxon>Papillibacter</taxon>
    </lineage>
</organism>
<dbReference type="RefSeq" id="WP_084235342.1">
    <property type="nucleotide sequence ID" value="NZ_FWXW01000008.1"/>
</dbReference>
<keyword evidence="1 7" id="KW-0963">Cytoplasm</keyword>
<dbReference type="NCBIfam" id="NF003990">
    <property type="entry name" value="PRK05472.1-4"/>
    <property type="match status" value="1"/>
</dbReference>
<accession>A0A1W2CAE5</accession>
<dbReference type="Pfam" id="PF02629">
    <property type="entry name" value="CoA_binding"/>
    <property type="match status" value="1"/>
</dbReference>
<dbReference type="GO" id="GO:0003677">
    <property type="term" value="F:DNA binding"/>
    <property type="evidence" value="ECO:0007669"/>
    <property type="project" value="UniProtKB-UniRule"/>
</dbReference>
<dbReference type="InterPro" id="IPR003781">
    <property type="entry name" value="CoA-bd"/>
</dbReference>
<evidence type="ECO:0000313" key="10">
    <source>
        <dbReference type="Proteomes" id="UP000192790"/>
    </source>
</evidence>
<evidence type="ECO:0000313" key="9">
    <source>
        <dbReference type="EMBL" id="SMC81934.1"/>
    </source>
</evidence>
<evidence type="ECO:0000256" key="1">
    <source>
        <dbReference type="ARBA" id="ARBA00022490"/>
    </source>
</evidence>
<feature type="binding site" evidence="7">
    <location>
        <begin position="90"/>
        <end position="95"/>
    </location>
    <ligand>
        <name>NAD(+)</name>
        <dbReference type="ChEBI" id="CHEBI:57540"/>
    </ligand>
</feature>
<feature type="DNA-binding region" description="H-T-H motif" evidence="7">
    <location>
        <begin position="16"/>
        <end position="55"/>
    </location>
</feature>
<dbReference type="GO" id="GO:0051775">
    <property type="term" value="P:response to redox state"/>
    <property type="evidence" value="ECO:0007669"/>
    <property type="project" value="InterPro"/>
</dbReference>
<dbReference type="NCBIfam" id="NF003989">
    <property type="entry name" value="PRK05472.1-3"/>
    <property type="match status" value="1"/>
</dbReference>
<evidence type="ECO:0000256" key="3">
    <source>
        <dbReference type="ARBA" id="ARBA00023015"/>
    </source>
</evidence>
<reference evidence="9 10" key="1">
    <citation type="submission" date="2017-04" db="EMBL/GenBank/DDBJ databases">
        <authorList>
            <person name="Afonso C.L."/>
            <person name="Miller P.J."/>
            <person name="Scott M.A."/>
            <person name="Spackman E."/>
            <person name="Goraichik I."/>
            <person name="Dimitrov K.M."/>
            <person name="Suarez D.L."/>
            <person name="Swayne D.E."/>
        </authorList>
    </citation>
    <scope>NUCLEOTIDE SEQUENCE [LARGE SCALE GENOMIC DNA]</scope>
    <source>
        <strain evidence="9 10">DSM 12816</strain>
    </source>
</reference>
<dbReference type="SUPFAM" id="SSF46785">
    <property type="entry name" value="Winged helix' DNA-binding domain"/>
    <property type="match status" value="1"/>
</dbReference>
<dbReference type="STRING" id="1122930.SAMN02745168_2675"/>
<keyword evidence="3 7" id="KW-0805">Transcription regulation</keyword>
<protein>
    <recommendedName>
        <fullName evidence="7">Redox-sensing transcriptional repressor Rex</fullName>
    </recommendedName>
</protein>
<keyword evidence="5 7" id="KW-0238">DNA-binding</keyword>
<evidence type="ECO:0000256" key="6">
    <source>
        <dbReference type="ARBA" id="ARBA00023163"/>
    </source>
</evidence>
<evidence type="ECO:0000256" key="4">
    <source>
        <dbReference type="ARBA" id="ARBA00023027"/>
    </source>
</evidence>
<dbReference type="InterPro" id="IPR036291">
    <property type="entry name" value="NAD(P)-bd_dom_sf"/>
</dbReference>
<dbReference type="Gene3D" id="3.40.50.720">
    <property type="entry name" value="NAD(P)-binding Rossmann-like Domain"/>
    <property type="match status" value="1"/>
</dbReference>
<comment type="subcellular location">
    <subcellularLocation>
        <location evidence="7">Cytoplasm</location>
    </subcellularLocation>
</comment>
<gene>
    <name evidence="7" type="primary">rex</name>
    <name evidence="9" type="ORF">SAMN02745168_2675</name>
</gene>
<dbReference type="GO" id="GO:0003700">
    <property type="term" value="F:DNA-binding transcription factor activity"/>
    <property type="evidence" value="ECO:0007669"/>
    <property type="project" value="UniProtKB-UniRule"/>
</dbReference>
<dbReference type="EMBL" id="FWXW01000008">
    <property type="protein sequence ID" value="SMC81934.1"/>
    <property type="molecule type" value="Genomic_DNA"/>
</dbReference>
<keyword evidence="2 7" id="KW-0678">Repressor</keyword>
<dbReference type="InterPro" id="IPR022876">
    <property type="entry name" value="Tscrpt_rep_Rex"/>
</dbReference>
<dbReference type="NCBIfam" id="NF003996">
    <property type="entry name" value="PRK05472.2-5"/>
    <property type="match status" value="1"/>
</dbReference>
<dbReference type="Proteomes" id="UP000192790">
    <property type="component" value="Unassembled WGS sequence"/>
</dbReference>
<evidence type="ECO:0000256" key="2">
    <source>
        <dbReference type="ARBA" id="ARBA00022491"/>
    </source>
</evidence>
<dbReference type="GO" id="GO:0005737">
    <property type="term" value="C:cytoplasm"/>
    <property type="evidence" value="ECO:0007669"/>
    <property type="project" value="UniProtKB-SubCell"/>
</dbReference>
<comment type="subunit">
    <text evidence="7">Homodimer.</text>
</comment>
<dbReference type="NCBIfam" id="NF003994">
    <property type="entry name" value="PRK05472.2-3"/>
    <property type="match status" value="1"/>
</dbReference>
<dbReference type="Pfam" id="PF06971">
    <property type="entry name" value="Put_DNA-bind_N"/>
    <property type="match status" value="1"/>
</dbReference>
<dbReference type="InterPro" id="IPR036390">
    <property type="entry name" value="WH_DNA-bd_sf"/>
</dbReference>
<comment type="function">
    <text evidence="7">Modulates transcription in response to changes in cellular NADH/NAD(+) redox state.</text>
</comment>
<name>A0A1W2CAE5_9FIRM</name>
<sequence length="212" mass="23770">MRKDKISNAVIRRIPRYYRHVDDLYYNGVVRISSSSLGRIMGLTASQIRQDLSCFGEFGQQGYGYNVEKLRSEIAEVLGMNKQYKIIIIGAGNLGRALIQNFYFAKSGFILDAAFDVASDVINTEINGVHVHHIDALEDYVVECKPDVAVLTVPRSVAQKTAERLVGLGVRGLWNFTNIELNIRDANVKIEDVHFADSLLTLSYMIANRDTP</sequence>
<feature type="domain" description="CoA-binding" evidence="8">
    <location>
        <begin position="79"/>
        <end position="180"/>
    </location>
</feature>
<keyword evidence="10" id="KW-1185">Reference proteome</keyword>
<dbReference type="InterPro" id="IPR036388">
    <property type="entry name" value="WH-like_DNA-bd_sf"/>
</dbReference>
<dbReference type="NCBIfam" id="NF003995">
    <property type="entry name" value="PRK05472.2-4"/>
    <property type="match status" value="1"/>
</dbReference>
<keyword evidence="6 7" id="KW-0804">Transcription</keyword>
<dbReference type="Gene3D" id="1.10.10.10">
    <property type="entry name" value="Winged helix-like DNA-binding domain superfamily/Winged helix DNA-binding domain"/>
    <property type="match status" value="1"/>
</dbReference>
<evidence type="ECO:0000256" key="5">
    <source>
        <dbReference type="ARBA" id="ARBA00023125"/>
    </source>
</evidence>
<dbReference type="OrthoDB" id="9784760at2"/>
<dbReference type="PANTHER" id="PTHR35786:SF1">
    <property type="entry name" value="REDOX-SENSING TRANSCRIPTIONAL REPRESSOR REX 1"/>
    <property type="match status" value="1"/>
</dbReference>
<evidence type="ECO:0000259" key="8">
    <source>
        <dbReference type="SMART" id="SM00881"/>
    </source>
</evidence>
<dbReference type="GO" id="GO:0045892">
    <property type="term" value="P:negative regulation of DNA-templated transcription"/>
    <property type="evidence" value="ECO:0007669"/>
    <property type="project" value="InterPro"/>
</dbReference>
<comment type="similarity">
    <text evidence="7">Belongs to the transcriptional regulatory Rex family.</text>
</comment>
<proteinExistence type="inferred from homology"/>
<dbReference type="AlphaFoldDB" id="A0A1W2CAE5"/>
<evidence type="ECO:0000256" key="7">
    <source>
        <dbReference type="HAMAP-Rule" id="MF_01131"/>
    </source>
</evidence>